<dbReference type="HOGENOM" id="CLU_041880_0_0_1"/>
<dbReference type="EMBL" id="CM000762">
    <property type="protein sequence ID" value="EES00428.2"/>
    <property type="molecule type" value="Genomic_DNA"/>
</dbReference>
<evidence type="ECO:0000313" key="2">
    <source>
        <dbReference type="EMBL" id="EES00428.2"/>
    </source>
</evidence>
<organism evidence="2 3">
    <name type="scientific">Sorghum bicolor</name>
    <name type="common">Sorghum</name>
    <name type="synonym">Sorghum vulgare</name>
    <dbReference type="NCBI Taxonomy" id="4558"/>
    <lineage>
        <taxon>Eukaryota</taxon>
        <taxon>Viridiplantae</taxon>
        <taxon>Streptophyta</taxon>
        <taxon>Embryophyta</taxon>
        <taxon>Tracheophyta</taxon>
        <taxon>Spermatophyta</taxon>
        <taxon>Magnoliopsida</taxon>
        <taxon>Liliopsida</taxon>
        <taxon>Poales</taxon>
        <taxon>Poaceae</taxon>
        <taxon>PACMAD clade</taxon>
        <taxon>Panicoideae</taxon>
        <taxon>Andropogonodae</taxon>
        <taxon>Andropogoneae</taxon>
        <taxon>Sorghinae</taxon>
        <taxon>Sorghum</taxon>
    </lineage>
</organism>
<reference evidence="3" key="2">
    <citation type="journal article" date="2018" name="Plant J.">
        <title>The Sorghum bicolor reference genome: improved assembly, gene annotations, a transcriptome atlas, and signatures of genome organization.</title>
        <authorList>
            <person name="McCormick R.F."/>
            <person name="Truong S.K."/>
            <person name="Sreedasyam A."/>
            <person name="Jenkins J."/>
            <person name="Shu S."/>
            <person name="Sims D."/>
            <person name="Kennedy M."/>
            <person name="Amirebrahimi M."/>
            <person name="Weers B.D."/>
            <person name="McKinley B."/>
            <person name="Mattison A."/>
            <person name="Morishige D.T."/>
            <person name="Grimwood J."/>
            <person name="Schmutz J."/>
            <person name="Mullet J.E."/>
        </authorList>
    </citation>
    <scope>NUCLEOTIDE SEQUENCE [LARGE SCALE GENOMIC DNA]</scope>
    <source>
        <strain evidence="3">cv. BTx623</strain>
    </source>
</reference>
<name>C5XEB1_SORBI</name>
<dbReference type="Proteomes" id="UP000000768">
    <property type="component" value="Chromosome 3"/>
</dbReference>
<dbReference type="OMA" id="HACDVPP"/>
<dbReference type="InParanoid" id="C5XEB1"/>
<protein>
    <submittedName>
        <fullName evidence="2">Uncharacterized protein</fullName>
    </submittedName>
</protein>
<reference evidence="2 3" key="1">
    <citation type="journal article" date="2009" name="Nature">
        <title>The Sorghum bicolor genome and the diversification of grasses.</title>
        <authorList>
            <person name="Paterson A.H."/>
            <person name="Bowers J.E."/>
            <person name="Bruggmann R."/>
            <person name="Dubchak I."/>
            <person name="Grimwood J."/>
            <person name="Gundlach H."/>
            <person name="Haberer G."/>
            <person name="Hellsten U."/>
            <person name="Mitros T."/>
            <person name="Poliakov A."/>
            <person name="Schmutz J."/>
            <person name="Spannagl M."/>
            <person name="Tang H."/>
            <person name="Wang X."/>
            <person name="Wicker T."/>
            <person name="Bharti A.K."/>
            <person name="Chapman J."/>
            <person name="Feltus F.A."/>
            <person name="Gowik U."/>
            <person name="Grigoriev I.V."/>
            <person name="Lyons E."/>
            <person name="Maher C.A."/>
            <person name="Martis M."/>
            <person name="Narechania A."/>
            <person name="Otillar R.P."/>
            <person name="Penning B.W."/>
            <person name="Salamov A.A."/>
            <person name="Wang Y."/>
            <person name="Zhang L."/>
            <person name="Carpita N.C."/>
            <person name="Freeling M."/>
            <person name="Gingle A.R."/>
            <person name="Hash C.T."/>
            <person name="Keller B."/>
            <person name="Klein P."/>
            <person name="Kresovich S."/>
            <person name="McCann M.C."/>
            <person name="Ming R."/>
            <person name="Peterson D.G."/>
            <person name="Mehboob-ur-Rahman"/>
            <person name="Ware D."/>
            <person name="Westhoff P."/>
            <person name="Mayer K.F."/>
            <person name="Messing J."/>
            <person name="Rokhsar D.S."/>
        </authorList>
    </citation>
    <scope>NUCLEOTIDE SEQUENCE [LARGE SCALE GENOMIC DNA]</scope>
    <source>
        <strain evidence="3">cv. BTx623</strain>
    </source>
</reference>
<gene>
    <name evidence="2" type="ORF">SORBI_3003G097800</name>
</gene>
<accession>C5XEB1</accession>
<feature type="region of interest" description="Disordered" evidence="1">
    <location>
        <begin position="40"/>
        <end position="62"/>
    </location>
</feature>
<dbReference type="PROSITE" id="PS51257">
    <property type="entry name" value="PROKAR_LIPOPROTEIN"/>
    <property type="match status" value="1"/>
</dbReference>
<proteinExistence type="predicted"/>
<dbReference type="AlphaFoldDB" id="C5XEB1"/>
<dbReference type="Gramene" id="EES00428">
    <property type="protein sequence ID" value="EES00428"/>
    <property type="gene ID" value="SORBI_3003G097800"/>
</dbReference>
<evidence type="ECO:0000313" key="3">
    <source>
        <dbReference type="Proteomes" id="UP000000768"/>
    </source>
</evidence>
<sequence>MKKLSRCLSSLPVTYYAVAMTLAIAMSCSFIRCSSDAQSASAHLDGGHQGEAPPAPQGGTMHACDVPPAPVCRGIGCPVTATAAPAFAPHRKIGG</sequence>
<keyword evidence="3" id="KW-1185">Reference proteome</keyword>
<evidence type="ECO:0000256" key="1">
    <source>
        <dbReference type="SAM" id="MobiDB-lite"/>
    </source>
</evidence>